<dbReference type="NCBIfam" id="TIGR01444">
    <property type="entry name" value="fkbM_fam"/>
    <property type="match status" value="1"/>
</dbReference>
<dbReference type="InterPro" id="IPR006342">
    <property type="entry name" value="FkbM_mtfrase"/>
</dbReference>
<name>A0ABQ2ND92_9ACTN</name>
<proteinExistence type="predicted"/>
<evidence type="ECO:0000313" key="2">
    <source>
        <dbReference type="EMBL" id="GGO93573.1"/>
    </source>
</evidence>
<organism evidence="2 3">
    <name type="scientific">Nocardioides phosphati</name>
    <dbReference type="NCBI Taxonomy" id="1867775"/>
    <lineage>
        <taxon>Bacteria</taxon>
        <taxon>Bacillati</taxon>
        <taxon>Actinomycetota</taxon>
        <taxon>Actinomycetes</taxon>
        <taxon>Propionibacteriales</taxon>
        <taxon>Nocardioidaceae</taxon>
        <taxon>Nocardioides</taxon>
    </lineage>
</organism>
<accession>A0ABQ2ND92</accession>
<reference evidence="3" key="1">
    <citation type="journal article" date="2019" name="Int. J. Syst. Evol. Microbiol.">
        <title>The Global Catalogue of Microorganisms (GCM) 10K type strain sequencing project: providing services to taxonomists for standard genome sequencing and annotation.</title>
        <authorList>
            <consortium name="The Broad Institute Genomics Platform"/>
            <consortium name="The Broad Institute Genome Sequencing Center for Infectious Disease"/>
            <person name="Wu L."/>
            <person name="Ma J."/>
        </authorList>
    </citation>
    <scope>NUCLEOTIDE SEQUENCE [LARGE SCALE GENOMIC DNA]</scope>
    <source>
        <strain evidence="3">CGMCC 4.7371</strain>
    </source>
</reference>
<feature type="domain" description="Methyltransferase FkbM" evidence="1">
    <location>
        <begin position="82"/>
        <end position="242"/>
    </location>
</feature>
<dbReference type="Proteomes" id="UP000655410">
    <property type="component" value="Unassembled WGS sequence"/>
</dbReference>
<sequence length="307" mass="33260">MPDSVLGKVVWRLRQIVWRLRLMMLARLPDKPVRRSIRGVPMTLPRAHGLPYFTRPGTAYLRNLVELGRSLAASEGSVCVLDIGANVGDTALVVLDQAPGSAVCVEPDPMWHGYLATNVGAMPNVAVEHSVLVGPDTEQVMGLAIRRHPVGSSIVERTEAGQGLATITTTALLEKFPQLGNVRLVKSDTDGYDITLVDAVTVTFAASRPVVFFELDPRPTHLVMPEVVIADLWDKLVERGYERAVVWDNGGSLLGDWPVAEMAERSAVLDLSIQERGYGYWDVAVAHKDDPAGLAALDAAAAATRAR</sequence>
<evidence type="ECO:0000313" key="3">
    <source>
        <dbReference type="Proteomes" id="UP000655410"/>
    </source>
</evidence>
<comment type="caution">
    <text evidence="2">The sequence shown here is derived from an EMBL/GenBank/DDBJ whole genome shotgun (WGS) entry which is preliminary data.</text>
</comment>
<dbReference type="EMBL" id="BMNI01000013">
    <property type="protein sequence ID" value="GGO93573.1"/>
    <property type="molecule type" value="Genomic_DNA"/>
</dbReference>
<dbReference type="RefSeq" id="WP_188785095.1">
    <property type="nucleotide sequence ID" value="NZ_BMNI01000013.1"/>
</dbReference>
<keyword evidence="3" id="KW-1185">Reference proteome</keyword>
<dbReference type="Gene3D" id="3.40.50.150">
    <property type="entry name" value="Vaccinia Virus protein VP39"/>
    <property type="match status" value="1"/>
</dbReference>
<gene>
    <name evidence="2" type="ORF">GCM10011584_32590</name>
</gene>
<dbReference type="Pfam" id="PF05050">
    <property type="entry name" value="Methyltransf_21"/>
    <property type="match status" value="1"/>
</dbReference>
<protein>
    <recommendedName>
        <fullName evidence="1">Methyltransferase FkbM domain-containing protein</fullName>
    </recommendedName>
</protein>
<dbReference type="SUPFAM" id="SSF53335">
    <property type="entry name" value="S-adenosyl-L-methionine-dependent methyltransferases"/>
    <property type="match status" value="1"/>
</dbReference>
<evidence type="ECO:0000259" key="1">
    <source>
        <dbReference type="Pfam" id="PF05050"/>
    </source>
</evidence>
<dbReference type="InterPro" id="IPR029063">
    <property type="entry name" value="SAM-dependent_MTases_sf"/>
</dbReference>